<comment type="caution">
    <text evidence="2">The sequence shown here is derived from an EMBL/GenBank/DDBJ whole genome shotgun (WGS) entry which is preliminary data.</text>
</comment>
<evidence type="ECO:0000313" key="2">
    <source>
        <dbReference type="EMBL" id="MPM70858.1"/>
    </source>
</evidence>
<keyword evidence="1" id="KW-0472">Membrane</keyword>
<feature type="transmembrane region" description="Helical" evidence="1">
    <location>
        <begin position="37"/>
        <end position="58"/>
    </location>
</feature>
<keyword evidence="1" id="KW-0812">Transmembrane</keyword>
<feature type="transmembrane region" description="Helical" evidence="1">
    <location>
        <begin position="6"/>
        <end position="25"/>
    </location>
</feature>
<evidence type="ECO:0000256" key="1">
    <source>
        <dbReference type="SAM" id="Phobius"/>
    </source>
</evidence>
<dbReference type="EMBL" id="VSSQ01023744">
    <property type="protein sequence ID" value="MPM70858.1"/>
    <property type="molecule type" value="Genomic_DNA"/>
</dbReference>
<gene>
    <name evidence="2" type="ORF">SDC9_117819</name>
</gene>
<reference evidence="2" key="1">
    <citation type="submission" date="2019-08" db="EMBL/GenBank/DDBJ databases">
        <authorList>
            <person name="Kucharzyk K."/>
            <person name="Murdoch R.W."/>
            <person name="Higgins S."/>
            <person name="Loffler F."/>
        </authorList>
    </citation>
    <scope>NUCLEOTIDE SEQUENCE</scope>
</reference>
<feature type="transmembrane region" description="Helical" evidence="1">
    <location>
        <begin position="70"/>
        <end position="98"/>
    </location>
</feature>
<keyword evidence="1" id="KW-1133">Transmembrane helix</keyword>
<dbReference type="AlphaFoldDB" id="A0A645C0K6"/>
<accession>A0A645C0K6</accession>
<proteinExistence type="predicted"/>
<organism evidence="2">
    <name type="scientific">bioreactor metagenome</name>
    <dbReference type="NCBI Taxonomy" id="1076179"/>
    <lineage>
        <taxon>unclassified sequences</taxon>
        <taxon>metagenomes</taxon>
        <taxon>ecological metagenomes</taxon>
    </lineage>
</organism>
<protein>
    <submittedName>
        <fullName evidence="2">Uncharacterized protein</fullName>
    </submittedName>
</protein>
<name>A0A645C0K6_9ZZZZ</name>
<sequence length="107" mass="11497">MDGWFVAFAIVSSLLMAGGGTLLLVGYINTLPAALSFGWRIALPVVVLPVVGPLWFAWTQGEEFRRARYQLIAALALLAAAGVLILAFGPYFAGRLIAEMVEAAKMR</sequence>